<evidence type="ECO:0000313" key="2">
    <source>
        <dbReference type="EMBL" id="KZT67551.1"/>
    </source>
</evidence>
<accession>A0A165NYZ5</accession>
<evidence type="ECO:0000256" key="1">
    <source>
        <dbReference type="HAMAP-Rule" id="MF_03046"/>
    </source>
</evidence>
<name>A0A165NYZ5_9APHY</name>
<dbReference type="GO" id="GO:0005654">
    <property type="term" value="C:nucleoplasm"/>
    <property type="evidence" value="ECO:0007669"/>
    <property type="project" value="UniProtKB-SubCell"/>
</dbReference>
<dbReference type="GO" id="GO:0003713">
    <property type="term" value="F:transcription coactivator activity"/>
    <property type="evidence" value="ECO:0007669"/>
    <property type="project" value="UniProtKB-UniRule"/>
</dbReference>
<keyword evidence="1" id="KW-0813">Transport</keyword>
<dbReference type="GO" id="GO:0006406">
    <property type="term" value="P:mRNA export from nucleus"/>
    <property type="evidence" value="ECO:0007669"/>
    <property type="project" value="UniProtKB-UniRule"/>
</dbReference>
<comment type="subcellular location">
    <subcellularLocation>
        <location evidence="1">Nucleus</location>
        <location evidence="1">Nucleoplasm</location>
    </subcellularLocation>
    <subcellularLocation>
        <location evidence="1">Cytoplasm</location>
        <location evidence="1">P-body</location>
    </subcellularLocation>
</comment>
<keyword evidence="1" id="KW-0539">Nucleus</keyword>
<dbReference type="InterPro" id="IPR018783">
    <property type="entry name" value="TF_ENY2"/>
</dbReference>
<dbReference type="GO" id="GO:0006325">
    <property type="term" value="P:chromatin organization"/>
    <property type="evidence" value="ECO:0007669"/>
    <property type="project" value="UniProtKB-KW"/>
</dbReference>
<protein>
    <recommendedName>
        <fullName evidence="1">Transcription and mRNA export factor SUS1</fullName>
    </recommendedName>
</protein>
<keyword evidence="1" id="KW-0010">Activator</keyword>
<comment type="function">
    <text evidence="1">Involved in mRNA export coupled transcription activation by association with both the TREX-2 and the SAGA complexes. At the promoters, SAGA is required for recruitment of the basal transcription machinery. It influences RNA polymerase II transcriptional activity through different activities such as TBP interaction and promoter selectivity, interaction with transcription activators, and chromatin modification through histone acetylation and deubiquitination. Within the SAGA complex, participates to a subcomplex required for deubiquitination of H2B and for the maintenance of steady-state H3 methylation levels. The TREX-2 complex functions in docking export-competent ribonucleoprotein particles (mRNPs) to the nuclear entrance of the nuclear pore complex (nuclear basket). TREX-2 participates in mRNA export and accurate chromatin positioning in the nucleus by tethering genes to the nuclear periphery. May also be involved in cytoplasmic mRNA decay by interaction with components of P-bodies.</text>
</comment>
<keyword evidence="1" id="KW-0811">Translocation</keyword>
<dbReference type="EMBL" id="KV429075">
    <property type="protein sequence ID" value="KZT67551.1"/>
    <property type="molecule type" value="Genomic_DNA"/>
</dbReference>
<reference evidence="2 3" key="1">
    <citation type="journal article" date="2016" name="Mol. Biol. Evol.">
        <title>Comparative Genomics of Early-Diverging Mushroom-Forming Fungi Provides Insights into the Origins of Lignocellulose Decay Capabilities.</title>
        <authorList>
            <person name="Nagy L.G."/>
            <person name="Riley R."/>
            <person name="Tritt A."/>
            <person name="Adam C."/>
            <person name="Daum C."/>
            <person name="Floudas D."/>
            <person name="Sun H."/>
            <person name="Yadav J.S."/>
            <person name="Pangilinan J."/>
            <person name="Larsson K.H."/>
            <person name="Matsuura K."/>
            <person name="Barry K."/>
            <person name="Labutti K."/>
            <person name="Kuo R."/>
            <person name="Ohm R.A."/>
            <person name="Bhattacharya S.S."/>
            <person name="Shirouzu T."/>
            <person name="Yoshinaga Y."/>
            <person name="Martin F.M."/>
            <person name="Grigoriev I.V."/>
            <person name="Hibbett D.S."/>
        </authorList>
    </citation>
    <scope>NUCLEOTIDE SEQUENCE [LARGE SCALE GENOMIC DNA]</scope>
    <source>
        <strain evidence="2 3">L-15889</strain>
    </source>
</reference>
<evidence type="ECO:0000313" key="3">
    <source>
        <dbReference type="Proteomes" id="UP000076727"/>
    </source>
</evidence>
<dbReference type="Proteomes" id="UP000076727">
    <property type="component" value="Unassembled WGS sequence"/>
</dbReference>
<dbReference type="GO" id="GO:0000932">
    <property type="term" value="C:P-body"/>
    <property type="evidence" value="ECO:0007669"/>
    <property type="project" value="UniProtKB-SubCell"/>
</dbReference>
<dbReference type="GO" id="GO:0000124">
    <property type="term" value="C:SAGA complex"/>
    <property type="evidence" value="ECO:0007669"/>
    <property type="project" value="UniProtKB-UniRule"/>
</dbReference>
<dbReference type="GO" id="GO:0071819">
    <property type="term" value="C:DUBm complex"/>
    <property type="evidence" value="ECO:0007669"/>
    <property type="project" value="UniProtKB-UniRule"/>
</dbReference>
<dbReference type="InterPro" id="IPR038212">
    <property type="entry name" value="TF_EnY2_sf"/>
</dbReference>
<dbReference type="HAMAP" id="MF_03046">
    <property type="entry name" value="ENY2_Sus1"/>
    <property type="match status" value="1"/>
</dbReference>
<dbReference type="GO" id="GO:0006368">
    <property type="term" value="P:transcription elongation by RNA polymerase II"/>
    <property type="evidence" value="ECO:0007669"/>
    <property type="project" value="UniProtKB-UniRule"/>
</dbReference>
<keyword evidence="1" id="KW-0804">Transcription</keyword>
<keyword evidence="1" id="KW-0653">Protein transport</keyword>
<organism evidence="2 3">
    <name type="scientific">Daedalea quercina L-15889</name>
    <dbReference type="NCBI Taxonomy" id="1314783"/>
    <lineage>
        <taxon>Eukaryota</taxon>
        <taxon>Fungi</taxon>
        <taxon>Dikarya</taxon>
        <taxon>Basidiomycota</taxon>
        <taxon>Agaricomycotina</taxon>
        <taxon>Agaricomycetes</taxon>
        <taxon>Polyporales</taxon>
        <taxon>Fomitopsis</taxon>
    </lineage>
</organism>
<dbReference type="OrthoDB" id="6221744at2759"/>
<dbReference type="PANTHER" id="PTHR12514">
    <property type="entry name" value="ENHANCER OF YELLOW 2 TRANSCRIPTION FACTOR"/>
    <property type="match status" value="1"/>
</dbReference>
<dbReference type="STRING" id="1314783.A0A165NYZ5"/>
<keyword evidence="3" id="KW-1185">Reference proteome</keyword>
<keyword evidence="1" id="KW-0805">Transcription regulation</keyword>
<proteinExistence type="inferred from homology"/>
<dbReference type="GO" id="GO:0005643">
    <property type="term" value="C:nuclear pore"/>
    <property type="evidence" value="ECO:0007669"/>
    <property type="project" value="UniProtKB-UniRule"/>
</dbReference>
<dbReference type="Gene3D" id="1.10.246.140">
    <property type="match status" value="1"/>
</dbReference>
<keyword evidence="1" id="KW-0509">mRNA transport</keyword>
<dbReference type="Pfam" id="PF10163">
    <property type="entry name" value="EnY2"/>
    <property type="match status" value="1"/>
</dbReference>
<dbReference type="GO" id="GO:0070390">
    <property type="term" value="C:transcription export complex 2"/>
    <property type="evidence" value="ECO:0007669"/>
    <property type="project" value="UniProtKB-UniRule"/>
</dbReference>
<sequence length="97" mass="11335">MPRADGQAELYPQILRRMTEHGEYDRLLWMLTQKLSESGWLDDFRDKSKELARNADNMPAETMMNELLPQAEASILPKVRQEIVAMIRQFLDKQVEG</sequence>
<comment type="subunit">
    <text evidence="1">Component of the nuclear pore complex (NPC)-associated TREX-2 complex (transcription and export complex 2), composed of at least SUS1, SAC3, THP1, SEM1, and CDC31. TREX-2 contains 2 SUS1 chains. The TREX-2 complex interacts with the nucleoporin NUP1. Component of the 1.8 MDa SAGA transcription coactivator-HAT complex. SAGA is built of 5 distinct domains with specialized functions. Within the SAGA complex, SUS1, SGF11, SGF73 and UBP8 form an additional subcomplex of SAGA called the DUB module (deubiquitination module). Interacts directly with THP1, SAC3, SGF11, and with the RNA polymerase II.</text>
</comment>
<keyword evidence="1" id="KW-0156">Chromatin regulator</keyword>
<keyword evidence="1" id="KW-0963">Cytoplasm</keyword>
<comment type="similarity">
    <text evidence="1">Belongs to the ENY2 family.</text>
</comment>
<gene>
    <name evidence="1" type="primary">SUS1</name>
    <name evidence="2" type="ORF">DAEQUDRAFT_728986</name>
</gene>
<dbReference type="GO" id="GO:0015031">
    <property type="term" value="P:protein transport"/>
    <property type="evidence" value="ECO:0007669"/>
    <property type="project" value="UniProtKB-KW"/>
</dbReference>
<dbReference type="AlphaFoldDB" id="A0A165NYZ5"/>